<accession>S0EWX0</accession>
<dbReference type="FunFam" id="3.40.640.10:FF:000009">
    <property type="entry name" value="Cystathionine gamma-synthase homolog"/>
    <property type="match status" value="1"/>
</dbReference>
<evidence type="ECO:0000256" key="5">
    <source>
        <dbReference type="RuleBase" id="RU362118"/>
    </source>
</evidence>
<dbReference type="Pfam" id="PF01053">
    <property type="entry name" value="Cys_Met_Meta_PP"/>
    <property type="match status" value="1"/>
</dbReference>
<dbReference type="Gene3D" id="3.40.640.10">
    <property type="entry name" value="Type I PLP-dependent aspartate aminotransferase-like (Major domain)"/>
    <property type="match status" value="1"/>
</dbReference>
<evidence type="ECO:0000256" key="3">
    <source>
        <dbReference type="ARBA" id="ARBA00022898"/>
    </source>
</evidence>
<keyword evidence="7" id="KW-1185">Reference proteome</keyword>
<dbReference type="GO" id="GO:0019346">
    <property type="term" value="P:transsulfuration"/>
    <property type="evidence" value="ECO:0007669"/>
    <property type="project" value="InterPro"/>
</dbReference>
<dbReference type="RefSeq" id="WP_016483399.1">
    <property type="nucleotide sequence ID" value="NC_021487.1"/>
</dbReference>
<protein>
    <submittedName>
        <fullName evidence="6">Cystathionine gamma-lyase</fullName>
        <ecNumber evidence="6">4.4.1.8</ecNumber>
    </submittedName>
</protein>
<dbReference type="GO" id="GO:0030170">
    <property type="term" value="F:pyridoxal phosphate binding"/>
    <property type="evidence" value="ECO:0007669"/>
    <property type="project" value="InterPro"/>
</dbReference>
<feature type="modified residue" description="N6-(pyridoxal phosphate)lysine" evidence="4">
    <location>
        <position position="199"/>
    </location>
</feature>
<name>S0EWX0_CHTCT</name>
<evidence type="ECO:0000256" key="1">
    <source>
        <dbReference type="ARBA" id="ARBA00001933"/>
    </source>
</evidence>
<evidence type="ECO:0000313" key="6">
    <source>
        <dbReference type="EMBL" id="CCW35875.1"/>
    </source>
</evidence>
<dbReference type="Proteomes" id="UP000014227">
    <property type="component" value="Chromosome I"/>
</dbReference>
<dbReference type="PIRSF" id="PIRSF001434">
    <property type="entry name" value="CGS"/>
    <property type="match status" value="1"/>
</dbReference>
<comment type="cofactor">
    <cofactor evidence="1 5">
        <name>pyridoxal 5'-phosphate</name>
        <dbReference type="ChEBI" id="CHEBI:597326"/>
    </cofactor>
</comment>
<reference evidence="7" key="1">
    <citation type="submission" date="2013-03" db="EMBL/GenBank/DDBJ databases">
        <title>Genome sequence of Chthonomonas calidirosea, the first sequenced genome from the Armatimonadetes phylum (formally candidate division OP10).</title>
        <authorList>
            <person name="Lee K.C.Y."/>
            <person name="Morgan X.C."/>
            <person name="Dunfield P.F."/>
            <person name="Tamas I."/>
            <person name="Houghton K.M."/>
            <person name="Vyssotski M."/>
            <person name="Ryan J.L.J."/>
            <person name="Lagutin K."/>
            <person name="McDonald I.R."/>
            <person name="Stott M.B."/>
        </authorList>
    </citation>
    <scope>NUCLEOTIDE SEQUENCE [LARGE SCALE GENOMIC DNA]</scope>
    <source>
        <strain evidence="7">DSM 23976 / ICMP 18418 / T49</strain>
    </source>
</reference>
<dbReference type="PATRIC" id="fig|1303518.3.peg.2135"/>
<dbReference type="PROSITE" id="PS00868">
    <property type="entry name" value="CYS_MET_METAB_PP"/>
    <property type="match status" value="1"/>
</dbReference>
<gene>
    <name evidence="6" type="ORF">CCALI_02068</name>
</gene>
<dbReference type="InterPro" id="IPR015422">
    <property type="entry name" value="PyrdxlP-dep_Trfase_small"/>
</dbReference>
<dbReference type="GO" id="GO:0004123">
    <property type="term" value="F:cystathionine gamma-lyase activity"/>
    <property type="evidence" value="ECO:0007669"/>
    <property type="project" value="TreeGrafter"/>
</dbReference>
<dbReference type="EMBL" id="HF951689">
    <property type="protein sequence ID" value="CCW35875.1"/>
    <property type="molecule type" value="Genomic_DNA"/>
</dbReference>
<dbReference type="InterPro" id="IPR054542">
    <property type="entry name" value="Cys_met_metab_PP"/>
</dbReference>
<comment type="similarity">
    <text evidence="2 5">Belongs to the trans-sulfuration enzymes family.</text>
</comment>
<dbReference type="InterPro" id="IPR000277">
    <property type="entry name" value="Cys/Met-Metab_PyrdxlP-dep_enz"/>
</dbReference>
<evidence type="ECO:0000256" key="4">
    <source>
        <dbReference type="PIRSR" id="PIRSR001434-2"/>
    </source>
</evidence>
<sequence length="381" mass="41051">MEFATRAIHAGQEPEQTTGAVIPPIYPTTIYAFEEPGVSRAGYEYIRYGNPTRHALETCLASLEEAPAECPALCFSSGMAAIDAAFRLLRPNDRLLLARDVYGGTTHLAETILRPNGVVVEYADASNTELFIEAITPGTCMVWLETPANPLLQLTDIAAVVQAAHDAGALVAVDNTFATPYLQNPLALGADIVMHSSTKYLGGHSDALGGALVVRDPALRARLWEIQKVTGAVASPFDCWLTLRGIRTLAVRMQTHCENALRIAQFLMGHPRVRTVYYPGLTDPNQRPLVQKQMRGMGGGMVSMELEVADAEKLLKSTTLFTLAGSLGGVESIISYPAKMSHAALPVEERRARGISDGLVRLSVGLENVEDLIADLEQALG</sequence>
<dbReference type="GO" id="GO:0009086">
    <property type="term" value="P:methionine biosynthetic process"/>
    <property type="evidence" value="ECO:0007669"/>
    <property type="project" value="UniProtKB-ARBA"/>
</dbReference>
<dbReference type="InterPro" id="IPR015421">
    <property type="entry name" value="PyrdxlP-dep_Trfase_major"/>
</dbReference>
<dbReference type="EC" id="4.4.1.8" evidence="6"/>
<dbReference type="GO" id="GO:0003962">
    <property type="term" value="F:cystathionine gamma-synthase activity"/>
    <property type="evidence" value="ECO:0007669"/>
    <property type="project" value="TreeGrafter"/>
</dbReference>
<dbReference type="AlphaFoldDB" id="S0EWX0"/>
<dbReference type="GO" id="GO:0005737">
    <property type="term" value="C:cytoplasm"/>
    <property type="evidence" value="ECO:0007669"/>
    <property type="project" value="TreeGrafter"/>
</dbReference>
<proteinExistence type="inferred from homology"/>
<keyword evidence="6" id="KW-0456">Lyase</keyword>
<evidence type="ECO:0000313" key="7">
    <source>
        <dbReference type="Proteomes" id="UP000014227"/>
    </source>
</evidence>
<dbReference type="OrthoDB" id="9780685at2"/>
<dbReference type="HOGENOM" id="CLU_018986_2_0_0"/>
<dbReference type="SUPFAM" id="SSF53383">
    <property type="entry name" value="PLP-dependent transferases"/>
    <property type="match status" value="1"/>
</dbReference>
<dbReference type="FunCoup" id="S0EWX0">
    <property type="interactions" value="395"/>
</dbReference>
<dbReference type="PANTHER" id="PTHR11808:SF75">
    <property type="entry name" value="CYSTATHIONINE GAMMA-SYNTHASE"/>
    <property type="match status" value="1"/>
</dbReference>
<dbReference type="CDD" id="cd00614">
    <property type="entry name" value="CGS_like"/>
    <property type="match status" value="1"/>
</dbReference>
<dbReference type="PANTHER" id="PTHR11808">
    <property type="entry name" value="TRANS-SULFURATION ENZYME FAMILY MEMBER"/>
    <property type="match status" value="1"/>
</dbReference>
<dbReference type="FunFam" id="3.90.1150.10:FF:000033">
    <property type="entry name" value="Cystathionine gamma-synthase"/>
    <property type="match status" value="1"/>
</dbReference>
<evidence type="ECO:0000256" key="2">
    <source>
        <dbReference type="ARBA" id="ARBA00009077"/>
    </source>
</evidence>
<keyword evidence="3 4" id="KW-0663">Pyridoxal phosphate</keyword>
<dbReference type="Gene3D" id="3.90.1150.10">
    <property type="entry name" value="Aspartate Aminotransferase, domain 1"/>
    <property type="match status" value="1"/>
</dbReference>
<organism evidence="6 7">
    <name type="scientific">Chthonomonas calidirosea (strain DSM 23976 / ICMP 18418 / T49)</name>
    <dbReference type="NCBI Taxonomy" id="1303518"/>
    <lineage>
        <taxon>Bacteria</taxon>
        <taxon>Bacillati</taxon>
        <taxon>Armatimonadota</taxon>
        <taxon>Chthonomonadia</taxon>
        <taxon>Chthonomonadales</taxon>
        <taxon>Chthonomonadaceae</taxon>
        <taxon>Chthonomonas</taxon>
    </lineage>
</organism>
<dbReference type="GO" id="GO:0019343">
    <property type="term" value="P:cysteine biosynthetic process via cystathionine"/>
    <property type="evidence" value="ECO:0007669"/>
    <property type="project" value="TreeGrafter"/>
</dbReference>
<dbReference type="KEGG" id="ccz:CCALI_02068"/>
<dbReference type="STRING" id="454171.CP488_02022"/>
<dbReference type="eggNOG" id="COG0626">
    <property type="taxonomic scope" value="Bacteria"/>
</dbReference>
<dbReference type="InParanoid" id="S0EWX0"/>
<dbReference type="InterPro" id="IPR015424">
    <property type="entry name" value="PyrdxlP-dep_Trfase"/>
</dbReference>